<evidence type="ECO:0000256" key="4">
    <source>
        <dbReference type="ARBA" id="ARBA00022692"/>
    </source>
</evidence>
<evidence type="ECO:0000313" key="9">
    <source>
        <dbReference type="EMBL" id="MBZ5749185.1"/>
    </source>
</evidence>
<sequence>MKKTFLADGSLLFVAFIWGATFVIVQKAIQFLPPHLFNGTRFLLAALLLSLFLKKKTKISFTIESVKSGMFLGFFLFLGYAFQTIGLLYTTSSKAGFITGLSVMIVPLLSVWILKEKPRSIIFSGAIIGAIGLYFLTVGDMSGLNLGDLLVFFCAIAFALHIIFTSKFSKNHDALPLTIVQLLTVSLLSFFSSIIFEQSSISFESFINKDVLIALAITSVFATALAFLIQTKFQQFTTAARVALIFAMEPVFAALTAFIFINERLSGNGLIGCFFIFTAMIVTELPDIRQSKWFNLKQKHGM</sequence>
<protein>
    <submittedName>
        <fullName evidence="9">DMT family transporter</fullName>
    </submittedName>
</protein>
<dbReference type="InterPro" id="IPR000620">
    <property type="entry name" value="EamA_dom"/>
</dbReference>
<dbReference type="RefSeq" id="WP_224136707.1">
    <property type="nucleotide sequence ID" value="NZ_JAIQUM010000004.1"/>
</dbReference>
<comment type="subcellular location">
    <subcellularLocation>
        <location evidence="1">Cell membrane</location>
        <topology evidence="1">Multi-pass membrane protein</topology>
    </subcellularLocation>
</comment>
<feature type="domain" description="EamA" evidence="8">
    <location>
        <begin position="146"/>
        <end position="283"/>
    </location>
</feature>
<comment type="similarity">
    <text evidence="2">Belongs to the EamA transporter family.</text>
</comment>
<feature type="transmembrane region" description="Helical" evidence="7">
    <location>
        <begin position="175"/>
        <end position="196"/>
    </location>
</feature>
<evidence type="ECO:0000256" key="5">
    <source>
        <dbReference type="ARBA" id="ARBA00022989"/>
    </source>
</evidence>
<gene>
    <name evidence="9" type="ORF">K9V48_02745</name>
</gene>
<comment type="caution">
    <text evidence="9">The sequence shown here is derived from an EMBL/GenBank/DDBJ whole genome shotgun (WGS) entry which is preliminary data.</text>
</comment>
<evidence type="ECO:0000259" key="8">
    <source>
        <dbReference type="Pfam" id="PF00892"/>
    </source>
</evidence>
<dbReference type="InterPro" id="IPR051258">
    <property type="entry name" value="Diverse_Substrate_Transporter"/>
</dbReference>
<keyword evidence="5 7" id="KW-1133">Transmembrane helix</keyword>
<dbReference type="Pfam" id="PF00892">
    <property type="entry name" value="EamA"/>
    <property type="match status" value="2"/>
</dbReference>
<feature type="transmembrane region" description="Helical" evidence="7">
    <location>
        <begin position="144"/>
        <end position="163"/>
    </location>
</feature>
<keyword evidence="3" id="KW-1003">Cell membrane</keyword>
<dbReference type="PANTHER" id="PTHR42920:SF5">
    <property type="entry name" value="EAMA DOMAIN-CONTAINING PROTEIN"/>
    <property type="match status" value="1"/>
</dbReference>
<evidence type="ECO:0000256" key="6">
    <source>
        <dbReference type="ARBA" id="ARBA00023136"/>
    </source>
</evidence>
<evidence type="ECO:0000313" key="10">
    <source>
        <dbReference type="Proteomes" id="UP001165287"/>
    </source>
</evidence>
<feature type="transmembrane region" description="Helical" evidence="7">
    <location>
        <begin position="121"/>
        <end position="138"/>
    </location>
</feature>
<evidence type="ECO:0000256" key="3">
    <source>
        <dbReference type="ARBA" id="ARBA00022475"/>
    </source>
</evidence>
<dbReference type="Proteomes" id="UP001165287">
    <property type="component" value="Unassembled WGS sequence"/>
</dbReference>
<organism evidence="9 10">
    <name type="scientific">Metabacillus rhizolycopersici</name>
    <dbReference type="NCBI Taxonomy" id="2875709"/>
    <lineage>
        <taxon>Bacteria</taxon>
        <taxon>Bacillati</taxon>
        <taxon>Bacillota</taxon>
        <taxon>Bacilli</taxon>
        <taxon>Bacillales</taxon>
        <taxon>Bacillaceae</taxon>
        <taxon>Metabacillus</taxon>
    </lineage>
</organism>
<evidence type="ECO:0000256" key="7">
    <source>
        <dbReference type="SAM" id="Phobius"/>
    </source>
</evidence>
<keyword evidence="4 7" id="KW-0812">Transmembrane</keyword>
<reference evidence="9" key="1">
    <citation type="submission" date="2024-05" db="EMBL/GenBank/DDBJ databases">
        <title>Metabacillus sp. nov., isolated from the rhizosphere soil of tomato plants.</title>
        <authorList>
            <person name="Ma R."/>
        </authorList>
    </citation>
    <scope>NUCLEOTIDE SEQUENCE</scope>
    <source>
        <strain evidence="9">DBTR6</strain>
    </source>
</reference>
<name>A0ABS7UMM3_9BACI</name>
<feature type="transmembrane region" description="Helical" evidence="7">
    <location>
        <begin position="35"/>
        <end position="53"/>
    </location>
</feature>
<dbReference type="InterPro" id="IPR037185">
    <property type="entry name" value="EmrE-like"/>
</dbReference>
<feature type="domain" description="EamA" evidence="8">
    <location>
        <begin position="11"/>
        <end position="137"/>
    </location>
</feature>
<keyword evidence="6 7" id="KW-0472">Membrane</keyword>
<feature type="transmembrane region" description="Helical" evidence="7">
    <location>
        <begin position="242"/>
        <end position="261"/>
    </location>
</feature>
<keyword evidence="10" id="KW-1185">Reference proteome</keyword>
<dbReference type="PANTHER" id="PTHR42920">
    <property type="entry name" value="OS03G0707200 PROTEIN-RELATED"/>
    <property type="match status" value="1"/>
</dbReference>
<accession>A0ABS7UMM3</accession>
<proteinExistence type="inferred from homology"/>
<feature type="transmembrane region" description="Helical" evidence="7">
    <location>
        <begin position="267"/>
        <end position="285"/>
    </location>
</feature>
<feature type="transmembrane region" description="Helical" evidence="7">
    <location>
        <begin position="12"/>
        <end position="29"/>
    </location>
</feature>
<dbReference type="EMBL" id="JAIQUM010000004">
    <property type="protein sequence ID" value="MBZ5749185.1"/>
    <property type="molecule type" value="Genomic_DNA"/>
</dbReference>
<feature type="transmembrane region" description="Helical" evidence="7">
    <location>
        <begin position="211"/>
        <end position="230"/>
    </location>
</feature>
<evidence type="ECO:0000256" key="1">
    <source>
        <dbReference type="ARBA" id="ARBA00004651"/>
    </source>
</evidence>
<feature type="transmembrane region" description="Helical" evidence="7">
    <location>
        <begin position="95"/>
        <end position="114"/>
    </location>
</feature>
<dbReference type="SUPFAM" id="SSF103481">
    <property type="entry name" value="Multidrug resistance efflux transporter EmrE"/>
    <property type="match status" value="2"/>
</dbReference>
<evidence type="ECO:0000256" key="2">
    <source>
        <dbReference type="ARBA" id="ARBA00007362"/>
    </source>
</evidence>
<feature type="transmembrane region" description="Helical" evidence="7">
    <location>
        <begin position="65"/>
        <end position="89"/>
    </location>
</feature>